<keyword evidence="4" id="KW-1185">Reference proteome</keyword>
<evidence type="ECO:0000256" key="2">
    <source>
        <dbReference type="SAM" id="SignalP"/>
    </source>
</evidence>
<dbReference type="OrthoDB" id="8115116at2"/>
<dbReference type="EMBL" id="LQZT01000034">
    <property type="protein sequence ID" value="OCW56685.1"/>
    <property type="molecule type" value="Genomic_DNA"/>
</dbReference>
<evidence type="ECO:0000313" key="4">
    <source>
        <dbReference type="Proteomes" id="UP000094795"/>
    </source>
</evidence>
<feature type="region of interest" description="Disordered" evidence="1">
    <location>
        <begin position="55"/>
        <end position="82"/>
    </location>
</feature>
<feature type="compositionally biased region" description="Low complexity" evidence="1">
    <location>
        <begin position="71"/>
        <end position="82"/>
    </location>
</feature>
<feature type="signal peptide" evidence="2">
    <location>
        <begin position="1"/>
        <end position="29"/>
    </location>
</feature>
<comment type="caution">
    <text evidence="3">The sequence shown here is derived from an EMBL/GenBank/DDBJ whole genome shotgun (WGS) entry which is preliminary data.</text>
</comment>
<keyword evidence="2" id="KW-0732">Signal</keyword>
<dbReference type="STRING" id="1480615.AWJ14_17295"/>
<organism evidence="3 4">
    <name type="scientific">Hoeflea olei</name>
    <dbReference type="NCBI Taxonomy" id="1480615"/>
    <lineage>
        <taxon>Bacteria</taxon>
        <taxon>Pseudomonadati</taxon>
        <taxon>Pseudomonadota</taxon>
        <taxon>Alphaproteobacteria</taxon>
        <taxon>Hyphomicrobiales</taxon>
        <taxon>Rhizobiaceae</taxon>
        <taxon>Hoeflea</taxon>
    </lineage>
</organism>
<dbReference type="RefSeq" id="WP_139112671.1">
    <property type="nucleotide sequence ID" value="NZ_LQZT01000034.1"/>
</dbReference>
<gene>
    <name evidence="3" type="ORF">AWJ14_17295</name>
</gene>
<evidence type="ECO:0000256" key="1">
    <source>
        <dbReference type="SAM" id="MobiDB-lite"/>
    </source>
</evidence>
<evidence type="ECO:0000313" key="3">
    <source>
        <dbReference type="EMBL" id="OCW56685.1"/>
    </source>
</evidence>
<dbReference type="Proteomes" id="UP000094795">
    <property type="component" value="Unassembled WGS sequence"/>
</dbReference>
<sequence>MPVSMPLPHSRTLALLALLALAPAGAAQAQSDGDTLAGALSPRVLFVTSGGSWEGTADDAGDADKADAADATKPSDPAAEAAPAPRGYYRLIAIRGADNTSDLQLQQIALTPDGPELVMTTAVEEINALGAYVTDIRPEDSTGTASAPGFAAYIYLKTDPGVAEPETWSLYVDEFGEMQVERSSN</sequence>
<feature type="chain" id="PRO_5008656329" evidence="2">
    <location>
        <begin position="30"/>
        <end position="185"/>
    </location>
</feature>
<reference evidence="3 4" key="1">
    <citation type="submission" date="2015-12" db="EMBL/GenBank/DDBJ databases">
        <authorList>
            <person name="Shamseldin A."/>
            <person name="Moawad H."/>
            <person name="Abd El-Rahim W.M."/>
            <person name="Sadowsky M.J."/>
        </authorList>
    </citation>
    <scope>NUCLEOTIDE SEQUENCE [LARGE SCALE GENOMIC DNA]</scope>
    <source>
        <strain evidence="3 4">JC234</strain>
    </source>
</reference>
<name>A0A1C1YT66_9HYPH</name>
<accession>A0A1C1YT66</accession>
<protein>
    <submittedName>
        <fullName evidence="3">Uncharacterized protein</fullName>
    </submittedName>
</protein>
<dbReference type="AlphaFoldDB" id="A0A1C1YT66"/>
<proteinExistence type="predicted"/>